<gene>
    <name evidence="2" type="ORF">EAH_00001360</name>
</gene>
<evidence type="ECO:0000256" key="1">
    <source>
        <dbReference type="SAM" id="MobiDB-lite"/>
    </source>
</evidence>
<keyword evidence="3" id="KW-1185">Reference proteome</keyword>
<reference evidence="2" key="1">
    <citation type="submission" date="2013-10" db="EMBL/GenBank/DDBJ databases">
        <title>Genomic analysis of the causative agents of coccidiosis in chickens.</title>
        <authorList>
            <person name="Reid A.J."/>
            <person name="Blake D."/>
            <person name="Billington K."/>
            <person name="Browne H."/>
            <person name="Dunn M."/>
            <person name="Hung S."/>
            <person name="Kawahara F."/>
            <person name="Miranda-Saavedra D."/>
            <person name="Mourier T."/>
            <person name="Nagra H."/>
            <person name="Otto T.D."/>
            <person name="Rawlings N."/>
            <person name="Sanchez A."/>
            <person name="Sanders M."/>
            <person name="Subramaniam C."/>
            <person name="Tay Y."/>
            <person name="Dear P."/>
            <person name="Doerig C."/>
            <person name="Gruber A."/>
            <person name="Parkinson J."/>
            <person name="Shirley M."/>
            <person name="Wan K.L."/>
            <person name="Berriman M."/>
            <person name="Tomley F."/>
            <person name="Pain A."/>
        </authorList>
    </citation>
    <scope>NUCLEOTIDE SEQUENCE</scope>
    <source>
        <strain evidence="2">Houghton</strain>
    </source>
</reference>
<sequence>MSTPAPPDSSSGGPPGGPSTFAAELSGFAVVTSATFIDGECKQIVCEGSAEELLREEGEREGGAPIREGEEEKKNNTLSRSLAAAEKTIVPFLAAAAKEAAAAAAATAAGGVKEEEEEDNVANDRLGLDED</sequence>
<feature type="region of interest" description="Disordered" evidence="1">
    <location>
        <begin position="54"/>
        <end position="78"/>
    </location>
</feature>
<dbReference type="VEuPathDB" id="ToxoDB:EAH_00001360"/>
<evidence type="ECO:0000313" key="3">
    <source>
        <dbReference type="Proteomes" id="UP000018050"/>
    </source>
</evidence>
<dbReference type="RefSeq" id="XP_013251085.1">
    <property type="nucleotide sequence ID" value="XM_013395631.1"/>
</dbReference>
<reference evidence="2" key="2">
    <citation type="submission" date="2013-10" db="EMBL/GenBank/DDBJ databases">
        <authorList>
            <person name="Aslett M."/>
        </authorList>
    </citation>
    <scope>NUCLEOTIDE SEQUENCE</scope>
    <source>
        <strain evidence="2">Houghton</strain>
    </source>
</reference>
<organism evidence="2 3">
    <name type="scientific">Eimeria acervulina</name>
    <name type="common">Coccidian parasite</name>
    <dbReference type="NCBI Taxonomy" id="5801"/>
    <lineage>
        <taxon>Eukaryota</taxon>
        <taxon>Sar</taxon>
        <taxon>Alveolata</taxon>
        <taxon>Apicomplexa</taxon>
        <taxon>Conoidasida</taxon>
        <taxon>Coccidia</taxon>
        <taxon>Eucoccidiorida</taxon>
        <taxon>Eimeriorina</taxon>
        <taxon>Eimeriidae</taxon>
        <taxon>Eimeria</taxon>
    </lineage>
</organism>
<dbReference type="EMBL" id="HG670908">
    <property type="protein sequence ID" value="CDI78734.1"/>
    <property type="molecule type" value="Genomic_DNA"/>
</dbReference>
<protein>
    <submittedName>
        <fullName evidence="2">Uncharacterized protein</fullName>
    </submittedName>
</protein>
<feature type="region of interest" description="Disordered" evidence="1">
    <location>
        <begin position="1"/>
        <end position="20"/>
    </location>
</feature>
<proteinExistence type="predicted"/>
<name>U6GJG5_EIMAC</name>
<accession>U6GJG5</accession>
<dbReference type="AlphaFoldDB" id="U6GJG5"/>
<evidence type="ECO:0000313" key="2">
    <source>
        <dbReference type="EMBL" id="CDI78734.1"/>
    </source>
</evidence>
<dbReference type="OMA" id="FIDGECK"/>
<feature type="region of interest" description="Disordered" evidence="1">
    <location>
        <begin position="105"/>
        <end position="131"/>
    </location>
</feature>
<feature type="compositionally biased region" description="Basic and acidic residues" evidence="1">
    <location>
        <begin position="54"/>
        <end position="75"/>
    </location>
</feature>
<dbReference type="Proteomes" id="UP000018050">
    <property type="component" value="Unassembled WGS sequence"/>
</dbReference>
<dbReference type="GeneID" id="25268206"/>